<dbReference type="InterPro" id="IPR036259">
    <property type="entry name" value="MFS_trans_sf"/>
</dbReference>
<evidence type="ECO:0000259" key="14">
    <source>
        <dbReference type="PROSITE" id="PS50850"/>
    </source>
</evidence>
<keyword evidence="5" id="KW-0963">Cytoplasm</keyword>
<dbReference type="InterPro" id="IPR002312">
    <property type="entry name" value="Asp/Asn-tRNA-synth_IIb"/>
</dbReference>
<feature type="transmembrane region" description="Helical" evidence="13">
    <location>
        <begin position="793"/>
        <end position="814"/>
    </location>
</feature>
<dbReference type="EMBL" id="JARVKM010000030">
    <property type="protein sequence ID" value="KAK9776127.1"/>
    <property type="molecule type" value="Genomic_DNA"/>
</dbReference>
<dbReference type="Gene3D" id="1.20.1250.20">
    <property type="entry name" value="MFS general substrate transporter like domains"/>
    <property type="match status" value="2"/>
</dbReference>
<name>A0ABR2XQR3_9PEZI</name>
<evidence type="ECO:0000256" key="12">
    <source>
        <dbReference type="SAM" id="MobiDB-lite"/>
    </source>
</evidence>
<dbReference type="Pfam" id="PF00152">
    <property type="entry name" value="tRNA-synt_2"/>
    <property type="match status" value="1"/>
</dbReference>
<evidence type="ECO:0000313" key="16">
    <source>
        <dbReference type="EMBL" id="KAK9776127.1"/>
    </source>
</evidence>
<comment type="subcellular location">
    <subcellularLocation>
        <location evidence="2">Cytoplasm</location>
    </subcellularLocation>
    <subcellularLocation>
        <location evidence="1">Membrane</location>
        <topology evidence="1">Multi-pass membrane protein</topology>
    </subcellularLocation>
</comment>
<keyword evidence="6 16" id="KW-0436">Ligase</keyword>
<keyword evidence="9" id="KW-0648">Protein biosynthesis</keyword>
<evidence type="ECO:0000256" key="11">
    <source>
        <dbReference type="ARBA" id="ARBA00047904"/>
    </source>
</evidence>
<dbReference type="EC" id="6.1.1.12" evidence="4"/>
<dbReference type="InterPro" id="IPR004523">
    <property type="entry name" value="Asp-tRNA_synthase_2"/>
</dbReference>
<evidence type="ECO:0000256" key="8">
    <source>
        <dbReference type="ARBA" id="ARBA00022840"/>
    </source>
</evidence>
<dbReference type="InterPro" id="IPR006195">
    <property type="entry name" value="aa-tRNA-synth_II"/>
</dbReference>
<evidence type="ECO:0000256" key="1">
    <source>
        <dbReference type="ARBA" id="ARBA00004141"/>
    </source>
</evidence>
<evidence type="ECO:0000313" key="17">
    <source>
        <dbReference type="Proteomes" id="UP001465668"/>
    </source>
</evidence>
<feature type="domain" description="Major facilitator superfamily (MFS) profile" evidence="14">
    <location>
        <begin position="691"/>
        <end position="898"/>
    </location>
</feature>
<comment type="catalytic activity">
    <reaction evidence="11">
        <text>tRNA(Asp) + L-aspartate + ATP = L-aspartyl-tRNA(Asp) + AMP + diphosphate</text>
        <dbReference type="Rhea" id="RHEA:19649"/>
        <dbReference type="Rhea" id="RHEA-COMP:9660"/>
        <dbReference type="Rhea" id="RHEA-COMP:9678"/>
        <dbReference type="ChEBI" id="CHEBI:29991"/>
        <dbReference type="ChEBI" id="CHEBI:30616"/>
        <dbReference type="ChEBI" id="CHEBI:33019"/>
        <dbReference type="ChEBI" id="CHEBI:78442"/>
        <dbReference type="ChEBI" id="CHEBI:78516"/>
        <dbReference type="ChEBI" id="CHEBI:456215"/>
        <dbReference type="EC" id="6.1.1.12"/>
    </reaction>
</comment>
<dbReference type="InterPro" id="IPR004364">
    <property type="entry name" value="Aa-tRNA-synt_II"/>
</dbReference>
<feature type="transmembrane region" description="Helical" evidence="13">
    <location>
        <begin position="623"/>
        <end position="646"/>
    </location>
</feature>
<dbReference type="PROSITE" id="PS50850">
    <property type="entry name" value="MFS"/>
    <property type="match status" value="1"/>
</dbReference>
<dbReference type="SUPFAM" id="SSF103473">
    <property type="entry name" value="MFS general substrate transporter"/>
    <property type="match status" value="1"/>
</dbReference>
<organism evidence="16 17">
    <name type="scientific">Seiridium cardinale</name>
    <dbReference type="NCBI Taxonomy" id="138064"/>
    <lineage>
        <taxon>Eukaryota</taxon>
        <taxon>Fungi</taxon>
        <taxon>Dikarya</taxon>
        <taxon>Ascomycota</taxon>
        <taxon>Pezizomycotina</taxon>
        <taxon>Sordariomycetes</taxon>
        <taxon>Xylariomycetidae</taxon>
        <taxon>Amphisphaeriales</taxon>
        <taxon>Sporocadaceae</taxon>
        <taxon>Seiridium</taxon>
    </lineage>
</organism>
<comment type="caution">
    <text evidence="16">The sequence shown here is derived from an EMBL/GenBank/DDBJ whole genome shotgun (WGS) entry which is preliminary data.</text>
</comment>
<evidence type="ECO:0000256" key="6">
    <source>
        <dbReference type="ARBA" id="ARBA00022598"/>
    </source>
</evidence>
<dbReference type="PRINTS" id="PR01042">
    <property type="entry name" value="TRNASYNTHASP"/>
</dbReference>
<feature type="transmembrane region" description="Helical" evidence="13">
    <location>
        <begin position="658"/>
        <end position="682"/>
    </location>
</feature>
<keyword evidence="17" id="KW-1185">Reference proteome</keyword>
<dbReference type="Gene3D" id="3.30.930.10">
    <property type="entry name" value="Bira Bifunctional Protein, Domain 2"/>
    <property type="match status" value="1"/>
</dbReference>
<dbReference type="Proteomes" id="UP001465668">
    <property type="component" value="Unassembled WGS sequence"/>
</dbReference>
<keyword evidence="13" id="KW-0472">Membrane</keyword>
<feature type="transmembrane region" description="Helical" evidence="13">
    <location>
        <begin position="694"/>
        <end position="720"/>
    </location>
</feature>
<feature type="transmembrane region" description="Helical" evidence="13">
    <location>
        <begin position="765"/>
        <end position="787"/>
    </location>
</feature>
<feature type="domain" description="Aminoacyl-transfer RNA synthetases class-II family profile" evidence="15">
    <location>
        <begin position="166"/>
        <end position="478"/>
    </location>
</feature>
<dbReference type="InterPro" id="IPR012340">
    <property type="entry name" value="NA-bd_OB-fold"/>
</dbReference>
<proteinExistence type="inferred from homology"/>
<keyword evidence="10" id="KW-0030">Aminoacyl-tRNA synthetase</keyword>
<comment type="similarity">
    <text evidence="3">Belongs to the class-II aminoacyl-tRNA synthetase family. Type 2 subfamily.</text>
</comment>
<evidence type="ECO:0000256" key="13">
    <source>
        <dbReference type="SAM" id="Phobius"/>
    </source>
</evidence>
<dbReference type="PROSITE" id="PS50862">
    <property type="entry name" value="AA_TRNA_LIGASE_II"/>
    <property type="match status" value="1"/>
</dbReference>
<evidence type="ECO:0000256" key="4">
    <source>
        <dbReference type="ARBA" id="ARBA00012841"/>
    </source>
</evidence>
<evidence type="ECO:0000256" key="2">
    <source>
        <dbReference type="ARBA" id="ARBA00004496"/>
    </source>
</evidence>
<feature type="region of interest" description="Disordered" evidence="12">
    <location>
        <begin position="479"/>
        <end position="500"/>
    </location>
</feature>
<feature type="transmembrane region" description="Helical" evidence="13">
    <location>
        <begin position="866"/>
        <end position="887"/>
    </location>
</feature>
<dbReference type="Gene3D" id="2.40.50.140">
    <property type="entry name" value="Nucleic acid-binding proteins"/>
    <property type="match status" value="1"/>
</dbReference>
<gene>
    <name evidence="16" type="ORF">SCAR479_07347</name>
</gene>
<evidence type="ECO:0000259" key="15">
    <source>
        <dbReference type="PROSITE" id="PS50862"/>
    </source>
</evidence>
<evidence type="ECO:0000256" key="3">
    <source>
        <dbReference type="ARBA" id="ARBA00005312"/>
    </source>
</evidence>
<evidence type="ECO:0000256" key="9">
    <source>
        <dbReference type="ARBA" id="ARBA00022917"/>
    </source>
</evidence>
<reference evidence="16 17" key="1">
    <citation type="submission" date="2024-02" db="EMBL/GenBank/DDBJ databases">
        <title>First draft genome assembly of two strains of Seiridium cardinale.</title>
        <authorList>
            <person name="Emiliani G."/>
            <person name="Scali E."/>
        </authorList>
    </citation>
    <scope>NUCLEOTIDE SEQUENCE [LARGE SCALE GENOMIC DNA]</scope>
    <source>
        <strain evidence="16 17">BM-138-000479</strain>
    </source>
</reference>
<keyword evidence="13" id="KW-1133">Transmembrane helix</keyword>
<evidence type="ECO:0000256" key="10">
    <source>
        <dbReference type="ARBA" id="ARBA00023146"/>
    </source>
</evidence>
<keyword evidence="7" id="KW-0547">Nucleotide-binding</keyword>
<dbReference type="GO" id="GO:0016874">
    <property type="term" value="F:ligase activity"/>
    <property type="evidence" value="ECO:0007669"/>
    <property type="project" value="UniProtKB-KW"/>
</dbReference>
<feature type="transmembrane region" description="Helical" evidence="13">
    <location>
        <begin position="826"/>
        <end position="846"/>
    </location>
</feature>
<dbReference type="SUPFAM" id="SSF55681">
    <property type="entry name" value="Class II aaRS and biotin synthetases"/>
    <property type="match status" value="1"/>
</dbReference>
<dbReference type="InterPro" id="IPR020846">
    <property type="entry name" value="MFS_dom"/>
</dbReference>
<feature type="transmembrane region" description="Helical" evidence="13">
    <location>
        <begin position="556"/>
        <end position="576"/>
    </location>
</feature>
<feature type="transmembrane region" description="Helical" evidence="13">
    <location>
        <begin position="597"/>
        <end position="617"/>
    </location>
</feature>
<dbReference type="InterPro" id="IPR045864">
    <property type="entry name" value="aa-tRNA-synth_II/BPL/LPL"/>
</dbReference>
<protein>
    <recommendedName>
        <fullName evidence="4">aspartate--tRNA ligase</fullName>
        <ecNumber evidence="4">6.1.1.12</ecNumber>
    </recommendedName>
</protein>
<dbReference type="PANTHER" id="PTHR43450">
    <property type="entry name" value="ASPARTYL-TRNA SYNTHETASE"/>
    <property type="match status" value="1"/>
</dbReference>
<evidence type="ECO:0000256" key="5">
    <source>
        <dbReference type="ARBA" id="ARBA00022490"/>
    </source>
</evidence>
<accession>A0ABR2XQR3</accession>
<dbReference type="PANTHER" id="PTHR43450:SF4">
    <property type="entry name" value="ASPARTATE--TRNA LIGASE"/>
    <property type="match status" value="1"/>
</dbReference>
<keyword evidence="13" id="KW-0812">Transmembrane</keyword>
<sequence>MSSFGKGTIVSAENLATLLRQNLKGESVTFEARVNSVLRPEDPAQLRLELRLQDTFLQGIIEANTVGDAAWEKAKKLTPESIVRLSGHVHLAGAEANINGNGVAVDGHRDVPNTVHSVQVTELLVIAQAYPDLPPSHTNDLATSRLEKRLDNRILDVRSGAAGAIFKLHSGMCQLIVEFLCSNGFHWVHTPRIIDATIAGDNEFFHLPYFGRDAWLAQSSQHHKQMALAMDMQRVFEIGPVFRAEAKSSASARHMTEFTVLDIGMAFDDDYYEVVNMIESMLIFVFRGLQERKQYRHLVEVIQRLYPSARPFRIGLDGQGKVPRVSFFEAKRILREELGFDTDNKKNFTDLEEAALGRHFRESSHLGQTDVFTIDQYPASMRQFNSRANPQAPGLSNTWDTLVGGREICSGSERVNTYEEVREAMRAGVCGPPLDPEAEKWQAYLTAFKYGMPRHGGCGLGVNRSYSMASQAQTIELPARAADSPPDASESELTPAPGLPPVSRRKQAVVLASAFVATGLTIGYNQTFGVFQEYYLSPGQDVLVPSLASQATPPTALLAFVGTLCYGLTWAGGIIVNPIMSRIEHGTWKGITPSSGLWRRSITVFGVLLVAVGFTLASFSTTLWQLLLTQGLLVGLGMSFIYFPLLSPAPEYFTSHRATAMGFILAGGGTGGLIFSPIIRALLSSVGGRWTLRIYALINIVTGLPIAWAAAGAQLPLAFIPSYTVVLGRSASTGANLLAAANVINAVSRILTGYAGDRLGRQNTLALTLFLAAASVFAFWLSSVLATASAPAFSLWLAFIVLYSFSGGGYYALFPALIAEVFGIRQYVAVNAFILLVRGLGTMFGSPVGGQLLADSEAGTRAYTNMVYWDGALLMGATLGCVGVRWADAKGKGWKWVA</sequence>
<evidence type="ECO:0000256" key="7">
    <source>
        <dbReference type="ARBA" id="ARBA00022741"/>
    </source>
</evidence>
<feature type="compositionally biased region" description="Low complexity" evidence="12">
    <location>
        <begin position="481"/>
        <end position="492"/>
    </location>
</feature>
<keyword evidence="8" id="KW-0067">ATP-binding</keyword>